<dbReference type="EMBL" id="JYDU01000195">
    <property type="protein sequence ID" value="KRX89512.1"/>
    <property type="molecule type" value="Genomic_DNA"/>
</dbReference>
<evidence type="ECO:0000313" key="2">
    <source>
        <dbReference type="Proteomes" id="UP000054815"/>
    </source>
</evidence>
<name>A0A0V0XNL0_TRIPS</name>
<accession>A0A0V0XNL0</accession>
<dbReference type="AlphaFoldDB" id="A0A0V0XNL0"/>
<sequence>MLFVSVAPFLDDLMSSISCVRCIGVGSVPAFYLVHVDDPLLLGLLYVLCWYLRWYFWQPMHEVCSQRSFLVIQDAVWGDFCRLLNACPICHGIFLLARWTVDDKVLFLFCGCQRSHRVPGSLHSDYGAVSTDKFGDHCLSDRAGCHVLLAILKMSLAPSRAGARRGDLRARHYVHYVMGPFPSWKMISSIYAGKTHCLPAHHRLLLSALDPLQLAVSIPEVAVDGRIVGVYSAALRMLACADHFWASRFVDYGSHLISKMEQKWLVCDITMIITWYAETILLPGHTSNIYHYNFSA</sequence>
<comment type="caution">
    <text evidence="1">The sequence shown here is derived from an EMBL/GenBank/DDBJ whole genome shotgun (WGS) entry which is preliminary data.</text>
</comment>
<protein>
    <submittedName>
        <fullName evidence="1">Uncharacterized protein</fullName>
    </submittedName>
</protein>
<dbReference type="Proteomes" id="UP000054815">
    <property type="component" value="Unassembled WGS sequence"/>
</dbReference>
<reference evidence="1 2" key="1">
    <citation type="submission" date="2015-01" db="EMBL/GenBank/DDBJ databases">
        <title>Evolution of Trichinella species and genotypes.</title>
        <authorList>
            <person name="Korhonen P.K."/>
            <person name="Edoardo P."/>
            <person name="Giuseppe L.R."/>
            <person name="Gasser R.B."/>
        </authorList>
    </citation>
    <scope>NUCLEOTIDE SEQUENCE [LARGE SCALE GENOMIC DNA]</scope>
    <source>
        <strain evidence="1">ISS141</strain>
    </source>
</reference>
<gene>
    <name evidence="1" type="ORF">T4E_5763</name>
</gene>
<evidence type="ECO:0000313" key="1">
    <source>
        <dbReference type="EMBL" id="KRX89512.1"/>
    </source>
</evidence>
<organism evidence="1 2">
    <name type="scientific">Trichinella pseudospiralis</name>
    <name type="common">Parasitic roundworm</name>
    <dbReference type="NCBI Taxonomy" id="6337"/>
    <lineage>
        <taxon>Eukaryota</taxon>
        <taxon>Metazoa</taxon>
        <taxon>Ecdysozoa</taxon>
        <taxon>Nematoda</taxon>
        <taxon>Enoplea</taxon>
        <taxon>Dorylaimia</taxon>
        <taxon>Trichinellida</taxon>
        <taxon>Trichinellidae</taxon>
        <taxon>Trichinella</taxon>
    </lineage>
</organism>
<proteinExistence type="predicted"/>